<dbReference type="Pfam" id="PF00361">
    <property type="entry name" value="Proton_antipo_M"/>
    <property type="match status" value="1"/>
</dbReference>
<feature type="transmembrane region" description="Helical" evidence="6">
    <location>
        <begin position="114"/>
        <end position="132"/>
    </location>
</feature>
<dbReference type="EMBL" id="VBAI01000011">
    <property type="protein sequence ID" value="TMJ13104.1"/>
    <property type="molecule type" value="Genomic_DNA"/>
</dbReference>
<keyword evidence="2 5" id="KW-0812">Transmembrane</keyword>
<dbReference type="Gene3D" id="1.20.5.2700">
    <property type="match status" value="1"/>
</dbReference>
<evidence type="ECO:0000256" key="6">
    <source>
        <dbReference type="SAM" id="Phobius"/>
    </source>
</evidence>
<dbReference type="InterPro" id="IPR001516">
    <property type="entry name" value="Proton_antipo_N"/>
</dbReference>
<evidence type="ECO:0000256" key="2">
    <source>
        <dbReference type="ARBA" id="ARBA00022692"/>
    </source>
</evidence>
<keyword evidence="4 6" id="KW-0472">Membrane</keyword>
<evidence type="ECO:0000313" key="9">
    <source>
        <dbReference type="EMBL" id="TMJ13104.1"/>
    </source>
</evidence>
<feature type="transmembrane region" description="Helical" evidence="6">
    <location>
        <begin position="602"/>
        <end position="619"/>
    </location>
</feature>
<dbReference type="InterPro" id="IPR001750">
    <property type="entry name" value="ND/Mrp_TM"/>
</dbReference>
<dbReference type="Proteomes" id="UP000315217">
    <property type="component" value="Unassembled WGS sequence"/>
</dbReference>
<evidence type="ECO:0000256" key="3">
    <source>
        <dbReference type="ARBA" id="ARBA00022989"/>
    </source>
</evidence>
<comment type="subcellular location">
    <subcellularLocation>
        <location evidence="1">Endomembrane system</location>
        <topology evidence="1">Multi-pass membrane protein</topology>
    </subcellularLocation>
    <subcellularLocation>
        <location evidence="5">Membrane</location>
        <topology evidence="5">Multi-pass membrane protein</topology>
    </subcellularLocation>
</comment>
<dbReference type="AlphaFoldDB" id="A0A537LYN3"/>
<keyword evidence="3 6" id="KW-1133">Transmembrane helix</keyword>
<feature type="transmembrane region" description="Helical" evidence="6">
    <location>
        <begin position="334"/>
        <end position="355"/>
    </location>
</feature>
<dbReference type="PANTHER" id="PTHR42829:SF2">
    <property type="entry name" value="NADH-UBIQUINONE OXIDOREDUCTASE CHAIN 5"/>
    <property type="match status" value="1"/>
</dbReference>
<feature type="transmembrane region" description="Helical" evidence="6">
    <location>
        <begin position="84"/>
        <end position="102"/>
    </location>
</feature>
<dbReference type="GO" id="GO:0042773">
    <property type="term" value="P:ATP synthesis coupled electron transport"/>
    <property type="evidence" value="ECO:0007669"/>
    <property type="project" value="InterPro"/>
</dbReference>
<dbReference type="NCBIfam" id="TIGR01974">
    <property type="entry name" value="NDH_I_L"/>
    <property type="match status" value="1"/>
</dbReference>
<dbReference type="GO" id="GO:0003954">
    <property type="term" value="F:NADH dehydrogenase activity"/>
    <property type="evidence" value="ECO:0007669"/>
    <property type="project" value="TreeGrafter"/>
</dbReference>
<dbReference type="Pfam" id="PF00662">
    <property type="entry name" value="Proton_antipo_N"/>
    <property type="match status" value="1"/>
</dbReference>
<sequence>MVLEVIVALPLAGWLINGLAGGRLPRGVVGAIGCGTVGAACAASVMAAGDPAVAGGGLTATLFTWLSAGEFTVSAGLFMDRLSALMALVVTGVGFLIHVYSIGYMADDPAYARYFAYLNLFVASMLLLVLGGNLLVLFVGWELVGLCSYLLIGFWFDRERAASSGRKAFIVNRIGDAGFLLGILLLATTAGNLQFDRLAAASGGMAPGLLTAATLLLFAGATGKSAQLPLYVWLPDAMEGPTPVSALIHAATMVTAGVYMIARLHPLFLHAGYTLSVVAAVGAVTAFFAATVALVEWDLKRVLAYSTISQLGYMFLAMGVVMMPAGMFHLTTHAFFKALLFLAAGSVMHAMRGVVDMRRLGGLAGPMRWTAAGFAVGGLALAGVPPFAGFFSKDLILEGAFEWAQRGGAMLVWIAGLATAFVTAVYVTRAMMLTFAGPAADPGHPHEAPAVMGLPMAVLAALSFGGGLLGARVAGEPLLRYLEPFFVDSAIGVLKDRPMPAAGVITALPVAVSLAGILAGFALYRDRREVTLGALGRFLSHQWYIETLYDAVIVTPAKRLAHLLADVVETRGIDGAVNGVGALVGRAGLAVRGLQTGFVRNYAAAILAGTILMLGYWLFR</sequence>
<reference evidence="9 10" key="1">
    <citation type="journal article" date="2019" name="Nat. Microbiol.">
        <title>Mediterranean grassland soil C-N compound turnover is dependent on rainfall and depth, and is mediated by genomically divergent microorganisms.</title>
        <authorList>
            <person name="Diamond S."/>
            <person name="Andeer P.F."/>
            <person name="Li Z."/>
            <person name="Crits-Christoph A."/>
            <person name="Burstein D."/>
            <person name="Anantharaman K."/>
            <person name="Lane K.R."/>
            <person name="Thomas B.C."/>
            <person name="Pan C."/>
            <person name="Northen T.R."/>
            <person name="Banfield J.F."/>
        </authorList>
    </citation>
    <scope>NUCLEOTIDE SEQUENCE [LARGE SCALE GENOMIC DNA]</scope>
    <source>
        <strain evidence="9">NP_1</strain>
    </source>
</reference>
<dbReference type="GO" id="GO:0015990">
    <property type="term" value="P:electron transport coupled proton transport"/>
    <property type="evidence" value="ECO:0007669"/>
    <property type="project" value="TreeGrafter"/>
</dbReference>
<feature type="transmembrane region" description="Helical" evidence="6">
    <location>
        <begin position="138"/>
        <end position="156"/>
    </location>
</feature>
<dbReference type="InterPro" id="IPR018393">
    <property type="entry name" value="NADHpl_OxRdtase_5_subgr"/>
</dbReference>
<dbReference type="GO" id="GO:0016020">
    <property type="term" value="C:membrane"/>
    <property type="evidence" value="ECO:0007669"/>
    <property type="project" value="UniProtKB-SubCell"/>
</dbReference>
<evidence type="ECO:0000259" key="7">
    <source>
        <dbReference type="Pfam" id="PF00361"/>
    </source>
</evidence>
<feature type="transmembrane region" description="Helical" evidence="6">
    <location>
        <begin position="177"/>
        <end position="195"/>
    </location>
</feature>
<evidence type="ECO:0000256" key="4">
    <source>
        <dbReference type="ARBA" id="ARBA00023136"/>
    </source>
</evidence>
<dbReference type="GO" id="GO:0008137">
    <property type="term" value="F:NADH dehydrogenase (ubiquinone) activity"/>
    <property type="evidence" value="ECO:0007669"/>
    <property type="project" value="InterPro"/>
</dbReference>
<dbReference type="PRINTS" id="PR01435">
    <property type="entry name" value="NPOXDRDTASE5"/>
</dbReference>
<feature type="transmembrane region" description="Helical" evidence="6">
    <location>
        <begin position="448"/>
        <end position="471"/>
    </location>
</feature>
<dbReference type="GO" id="GO:0012505">
    <property type="term" value="C:endomembrane system"/>
    <property type="evidence" value="ECO:0007669"/>
    <property type="project" value="UniProtKB-SubCell"/>
</dbReference>
<feature type="transmembrane region" description="Helical" evidence="6">
    <location>
        <begin position="302"/>
        <end position="322"/>
    </location>
</feature>
<organism evidence="9 10">
    <name type="scientific">Candidatus Segetimicrobium genomatis</name>
    <dbReference type="NCBI Taxonomy" id="2569760"/>
    <lineage>
        <taxon>Bacteria</taxon>
        <taxon>Bacillati</taxon>
        <taxon>Candidatus Sysuimicrobiota</taxon>
        <taxon>Candidatus Sysuimicrobiia</taxon>
        <taxon>Candidatus Sysuimicrobiales</taxon>
        <taxon>Candidatus Segetimicrobiaceae</taxon>
        <taxon>Candidatus Segetimicrobium</taxon>
    </lineage>
</organism>
<feature type="transmembrane region" description="Helical" evidence="6">
    <location>
        <begin position="201"/>
        <end position="223"/>
    </location>
</feature>
<dbReference type="PRINTS" id="PR01434">
    <property type="entry name" value="NADHDHGNASE5"/>
</dbReference>
<feature type="domain" description="NADH-Ubiquinone oxidoreductase (complex I) chain 5 N-terminal" evidence="8">
    <location>
        <begin position="65"/>
        <end position="115"/>
    </location>
</feature>
<feature type="transmembrane region" description="Helical" evidence="6">
    <location>
        <begin position="244"/>
        <end position="262"/>
    </location>
</feature>
<evidence type="ECO:0000256" key="1">
    <source>
        <dbReference type="ARBA" id="ARBA00004127"/>
    </source>
</evidence>
<feature type="transmembrane region" description="Helical" evidence="6">
    <location>
        <begin position="408"/>
        <end position="427"/>
    </location>
</feature>
<feature type="transmembrane region" description="Helical" evidence="6">
    <location>
        <begin position="501"/>
        <end position="524"/>
    </location>
</feature>
<proteinExistence type="predicted"/>
<gene>
    <name evidence="9" type="primary">nuoL</name>
    <name evidence="9" type="ORF">E6G98_01215</name>
</gene>
<evidence type="ECO:0000256" key="5">
    <source>
        <dbReference type="RuleBase" id="RU000320"/>
    </source>
</evidence>
<evidence type="ECO:0000259" key="8">
    <source>
        <dbReference type="Pfam" id="PF00662"/>
    </source>
</evidence>
<accession>A0A537LYN3</accession>
<dbReference type="PANTHER" id="PTHR42829">
    <property type="entry name" value="NADH-UBIQUINONE OXIDOREDUCTASE CHAIN 5"/>
    <property type="match status" value="1"/>
</dbReference>
<protein>
    <submittedName>
        <fullName evidence="9">NADH-quinone oxidoreductase subunit L</fullName>
    </submittedName>
</protein>
<feature type="domain" description="NADH:quinone oxidoreductase/Mrp antiporter transmembrane" evidence="7">
    <location>
        <begin position="132"/>
        <end position="413"/>
    </location>
</feature>
<feature type="transmembrane region" description="Helical" evidence="6">
    <location>
        <begin position="367"/>
        <end position="388"/>
    </location>
</feature>
<dbReference type="NCBIfam" id="NF005141">
    <property type="entry name" value="PRK06590.1"/>
    <property type="match status" value="1"/>
</dbReference>
<name>A0A537LYN3_9BACT</name>
<dbReference type="InterPro" id="IPR003945">
    <property type="entry name" value="NU5C-like"/>
</dbReference>
<feature type="transmembrane region" description="Helical" evidence="6">
    <location>
        <begin position="268"/>
        <end position="295"/>
    </location>
</feature>
<feature type="transmembrane region" description="Helical" evidence="6">
    <location>
        <begin position="30"/>
        <end position="48"/>
    </location>
</feature>
<comment type="caution">
    <text evidence="9">The sequence shown here is derived from an EMBL/GenBank/DDBJ whole genome shotgun (WGS) entry which is preliminary data.</text>
</comment>
<evidence type="ECO:0000313" key="10">
    <source>
        <dbReference type="Proteomes" id="UP000315217"/>
    </source>
</evidence>